<feature type="domain" description="Glycosyl hydrolase family 92" evidence="2">
    <location>
        <begin position="362"/>
        <end position="843"/>
    </location>
</feature>
<dbReference type="InterPro" id="IPR014718">
    <property type="entry name" value="GH-type_carb-bd"/>
</dbReference>
<dbReference type="InterPro" id="IPR005887">
    <property type="entry name" value="GH92_a_mannosidase_put"/>
</dbReference>
<dbReference type="PANTHER" id="PTHR12143:SF38">
    <property type="entry name" value="ALPHA-1,2-MANNOSIDASE FAMILY PROTEIN (AFU_ORTHOLOGUE AFUA_5G10520)"/>
    <property type="match status" value="1"/>
</dbReference>
<dbReference type="EMBL" id="LT598487">
    <property type="protein sequence ID" value="SCV99554.1"/>
    <property type="molecule type" value="Genomic_DNA"/>
</dbReference>
<gene>
    <name evidence="4" type="ORF">LAFE_0A05710G</name>
</gene>
<dbReference type="GO" id="GO:0005829">
    <property type="term" value="C:cytosol"/>
    <property type="evidence" value="ECO:0007669"/>
    <property type="project" value="TreeGrafter"/>
</dbReference>
<dbReference type="Pfam" id="PF07971">
    <property type="entry name" value="Glyco_hydro_92"/>
    <property type="match status" value="1"/>
</dbReference>
<dbReference type="Pfam" id="PF17678">
    <property type="entry name" value="Glyco_hydro_92N"/>
    <property type="match status" value="1"/>
</dbReference>
<dbReference type="PANTHER" id="PTHR12143">
    <property type="entry name" value="PEPTIDE N-GLYCANASE PNGASE -RELATED"/>
    <property type="match status" value="1"/>
</dbReference>
<dbReference type="GO" id="GO:0000224">
    <property type="term" value="F:peptide-N4-(N-acetyl-beta-glucosaminyl)asparagine amidase activity"/>
    <property type="evidence" value="ECO:0007669"/>
    <property type="project" value="TreeGrafter"/>
</dbReference>
<accession>A0A1G4M703</accession>
<proteinExistence type="predicted"/>
<dbReference type="Proteomes" id="UP000190831">
    <property type="component" value="Chromosome A"/>
</dbReference>
<evidence type="ECO:0000256" key="1">
    <source>
        <dbReference type="SAM" id="SignalP"/>
    </source>
</evidence>
<dbReference type="Gene3D" id="3.30.2080.10">
    <property type="entry name" value="GH92 mannosidase domain"/>
    <property type="match status" value="1"/>
</dbReference>
<dbReference type="GO" id="GO:0006516">
    <property type="term" value="P:glycoprotein catabolic process"/>
    <property type="evidence" value="ECO:0007669"/>
    <property type="project" value="TreeGrafter"/>
</dbReference>
<organism evidence="4 5">
    <name type="scientific">Lachancea fermentati</name>
    <name type="common">Zygosaccharomyces fermentati</name>
    <dbReference type="NCBI Taxonomy" id="4955"/>
    <lineage>
        <taxon>Eukaryota</taxon>
        <taxon>Fungi</taxon>
        <taxon>Dikarya</taxon>
        <taxon>Ascomycota</taxon>
        <taxon>Saccharomycotina</taxon>
        <taxon>Saccharomycetes</taxon>
        <taxon>Saccharomycetales</taxon>
        <taxon>Saccharomycetaceae</taxon>
        <taxon>Lachancea</taxon>
    </lineage>
</organism>
<dbReference type="GO" id="GO:0005975">
    <property type="term" value="P:carbohydrate metabolic process"/>
    <property type="evidence" value="ECO:0007669"/>
    <property type="project" value="InterPro"/>
</dbReference>
<dbReference type="OMA" id="YTSLYFM"/>
<evidence type="ECO:0000259" key="2">
    <source>
        <dbReference type="Pfam" id="PF07971"/>
    </source>
</evidence>
<dbReference type="NCBIfam" id="TIGR01180">
    <property type="entry name" value="aman2_put"/>
    <property type="match status" value="1"/>
</dbReference>
<name>A0A1G4M703_LACFM</name>
<dbReference type="Gene3D" id="1.20.1050.60">
    <property type="entry name" value="alpha-1,2-mannosidase"/>
    <property type="match status" value="1"/>
</dbReference>
<protein>
    <submittedName>
        <fullName evidence="4">LAFE_0A05710g1_1</fullName>
    </submittedName>
</protein>
<evidence type="ECO:0000259" key="3">
    <source>
        <dbReference type="Pfam" id="PF17678"/>
    </source>
</evidence>
<keyword evidence="1" id="KW-0732">Signal</keyword>
<dbReference type="FunFam" id="1.20.1050.60:FF:000002">
    <property type="entry name" value="Glycosyl hydrolase family 92"/>
    <property type="match status" value="1"/>
</dbReference>
<dbReference type="AlphaFoldDB" id="A0A1G4M703"/>
<dbReference type="SUPFAM" id="SSF48208">
    <property type="entry name" value="Six-hairpin glycosidases"/>
    <property type="match status" value="1"/>
</dbReference>
<feature type="domain" description="Glycosyl hydrolase family 92 N-terminal" evidence="3">
    <location>
        <begin position="107"/>
        <end position="352"/>
    </location>
</feature>
<dbReference type="OrthoDB" id="449263at2759"/>
<dbReference type="GO" id="GO:0005634">
    <property type="term" value="C:nucleus"/>
    <property type="evidence" value="ECO:0007669"/>
    <property type="project" value="TreeGrafter"/>
</dbReference>
<dbReference type="Gene3D" id="2.70.98.10">
    <property type="match status" value="1"/>
</dbReference>
<evidence type="ECO:0000313" key="5">
    <source>
        <dbReference type="Proteomes" id="UP000190831"/>
    </source>
</evidence>
<feature type="chain" id="PRO_5009237215" evidence="1">
    <location>
        <begin position="19"/>
        <end position="863"/>
    </location>
</feature>
<keyword evidence="5" id="KW-1185">Reference proteome</keyword>
<dbReference type="InterPro" id="IPR050883">
    <property type="entry name" value="PNGase"/>
</dbReference>
<sequence>MILHATLTLCLFINLCSGIVLTKWDFFSEIRSIKGAESSNKVTSSKASEENDASAVSYELNLGSYWLEKEWEDAQEQEFEEQHKSQGQLNCAMIPPVLAEKYEFLRYVDVFYGTEGGGHMFPGVTVPFGMCKMGVDVINSGSDAYSGYDPNGEVCGVSMLHESGTGGSPTYGVVSQLPMLAEDLSTVDIKSQIAFNRSKPDFGHIGYYQVNLYTGIKIEFSASARSGLYRYTFPVESGLSPVIMVNLTQHLHSYGRPWWTQNFDGGYIQVSSDMKSYQGKAYFSGGWSDPGTWSVSFYGVFDQPAKTIRAFHGSESYPGLRLNIGKSVNVNMGILFQFRKNAGVIKSHVGVSFSPHNGTIVAKDNLLNDYPSKAFFDFNNSVSNVIKRWDDEVFSKVVVNSEIEDPIILEKFYTSLYGAHFMPTDKSGKEAPWSTEEPYYDDWFTLWDTFRCLHPLINLFNKKRGADMVRSLIEIWRREGFMPDGRSAGRSGRTQGGSNSDIVLADAFIKGINSGIDWEDGLKAMQTNAEVIPPYIRDPIAPDSTNKFGRGALQDWLNYGYITRAFSRSVTRTMEYSYNDFALHVVAKGLGHDALAQRYLKRSSNWQKIWNFEALSDKYNYRGFVQPKDNKGNFYTEHYDPLSCFGCYWQDDEYEGKPIEYGWAVPHDILTLKAFIGSDEIFAQRLDDMFGLYGDGIADIGNEPSFLTPYLFNFINRQFRTSETIDYLIENKFLTGVKGLPGNSDAGAMQAWLWFGLTGFYPIAGTDIYLITSPKISYLELRFESGKITIQAYNLYKRTNPSNPFSRNVYIRELVVNGKQLPRNWLTHQELFEGFNRLEFFMTDVPTPWDAYGELPPSRGHIN</sequence>
<dbReference type="InterPro" id="IPR008928">
    <property type="entry name" value="6-hairpin_glycosidase_sf"/>
</dbReference>
<evidence type="ECO:0000313" key="4">
    <source>
        <dbReference type="EMBL" id="SCV99554.1"/>
    </source>
</evidence>
<dbReference type="GO" id="GO:0030246">
    <property type="term" value="F:carbohydrate binding"/>
    <property type="evidence" value="ECO:0007669"/>
    <property type="project" value="InterPro"/>
</dbReference>
<feature type="signal peptide" evidence="1">
    <location>
        <begin position="1"/>
        <end position="18"/>
    </location>
</feature>
<dbReference type="Gene3D" id="1.20.1610.10">
    <property type="entry name" value="alpha-1,2-mannosidases domains"/>
    <property type="match status" value="1"/>
</dbReference>
<dbReference type="InterPro" id="IPR012939">
    <property type="entry name" value="Glyco_hydro_92"/>
</dbReference>
<reference evidence="4 5" key="1">
    <citation type="submission" date="2016-03" db="EMBL/GenBank/DDBJ databases">
        <authorList>
            <person name="Devillers H."/>
        </authorList>
    </citation>
    <scope>NUCLEOTIDE SEQUENCE [LARGE SCALE GENOMIC DNA]</scope>
    <source>
        <strain evidence="4">CBS 6772</strain>
    </source>
</reference>
<dbReference type="InterPro" id="IPR041371">
    <property type="entry name" value="GH92_N"/>
</dbReference>